<accession>A0A0B0PFU8</accession>
<dbReference type="AlphaFoldDB" id="A0A0B0PFU8"/>
<sequence length="33" mass="3873">MPYLQKSMSSKTFVFQVDQLLNYIHPIQITTSI</sequence>
<protein>
    <submittedName>
        <fullName evidence="1">Uncharacterized protein</fullName>
    </submittedName>
</protein>
<name>A0A0B0PFU8_GOSAR</name>
<dbReference type="EMBL" id="KN426400">
    <property type="protein sequence ID" value="KHG23825.1"/>
    <property type="molecule type" value="Genomic_DNA"/>
</dbReference>
<keyword evidence="2" id="KW-1185">Reference proteome</keyword>
<proteinExistence type="predicted"/>
<evidence type="ECO:0000313" key="1">
    <source>
        <dbReference type="EMBL" id="KHG23825.1"/>
    </source>
</evidence>
<dbReference type="Proteomes" id="UP000032142">
    <property type="component" value="Unassembled WGS sequence"/>
</dbReference>
<reference evidence="2" key="1">
    <citation type="submission" date="2014-09" db="EMBL/GenBank/DDBJ databases">
        <authorList>
            <person name="Mudge J."/>
            <person name="Ramaraj T."/>
            <person name="Lindquist I.E."/>
            <person name="Bharti A.K."/>
            <person name="Sundararajan A."/>
            <person name="Cameron C.T."/>
            <person name="Woodward J.E."/>
            <person name="May G.D."/>
            <person name="Brubaker C."/>
            <person name="Broadhvest J."/>
            <person name="Wilkins T.A."/>
        </authorList>
    </citation>
    <scope>NUCLEOTIDE SEQUENCE</scope>
    <source>
        <strain evidence="2">cv. AKA8401</strain>
    </source>
</reference>
<gene>
    <name evidence="1" type="ORF">F383_29610</name>
</gene>
<organism evidence="1 2">
    <name type="scientific">Gossypium arboreum</name>
    <name type="common">Tree cotton</name>
    <name type="synonym">Gossypium nanking</name>
    <dbReference type="NCBI Taxonomy" id="29729"/>
    <lineage>
        <taxon>Eukaryota</taxon>
        <taxon>Viridiplantae</taxon>
        <taxon>Streptophyta</taxon>
        <taxon>Embryophyta</taxon>
        <taxon>Tracheophyta</taxon>
        <taxon>Spermatophyta</taxon>
        <taxon>Magnoliopsida</taxon>
        <taxon>eudicotyledons</taxon>
        <taxon>Gunneridae</taxon>
        <taxon>Pentapetalae</taxon>
        <taxon>rosids</taxon>
        <taxon>malvids</taxon>
        <taxon>Malvales</taxon>
        <taxon>Malvaceae</taxon>
        <taxon>Malvoideae</taxon>
        <taxon>Gossypium</taxon>
    </lineage>
</organism>
<evidence type="ECO:0000313" key="2">
    <source>
        <dbReference type="Proteomes" id="UP000032142"/>
    </source>
</evidence>